<evidence type="ECO:0000313" key="3">
    <source>
        <dbReference type="EMBL" id="KAA8903171.1"/>
    </source>
</evidence>
<proteinExistence type="inferred from homology"/>
<dbReference type="PANTHER" id="PTHR12832:SF11">
    <property type="entry name" value="LD23868P"/>
    <property type="match status" value="1"/>
</dbReference>
<reference evidence="3 4" key="1">
    <citation type="submission" date="2019-09" db="EMBL/GenBank/DDBJ databases">
        <title>Draft genome of the ectomycorrhizal ascomycete Sphaerosporella brunnea.</title>
        <authorList>
            <consortium name="DOE Joint Genome Institute"/>
            <person name="Benucci G.M."/>
            <person name="Marozzi G."/>
            <person name="Antonielli L."/>
            <person name="Sanchez S."/>
            <person name="Marco P."/>
            <person name="Wang X."/>
            <person name="Falini L.B."/>
            <person name="Barry K."/>
            <person name="Haridas S."/>
            <person name="Lipzen A."/>
            <person name="Labutti K."/>
            <person name="Grigoriev I.V."/>
            <person name="Murat C."/>
            <person name="Martin F."/>
            <person name="Albertini E."/>
            <person name="Donnini D."/>
            <person name="Bonito G."/>
        </authorList>
    </citation>
    <scope>NUCLEOTIDE SEQUENCE [LARGE SCALE GENOMIC DNA]</scope>
    <source>
        <strain evidence="3 4">Sb_GMNB300</strain>
    </source>
</reference>
<protein>
    <submittedName>
        <fullName evidence="3">T-complex protein 11-domain-containing protein</fullName>
    </submittedName>
</protein>
<feature type="region of interest" description="Disordered" evidence="2">
    <location>
        <begin position="1"/>
        <end position="128"/>
    </location>
</feature>
<dbReference type="AlphaFoldDB" id="A0A5J5ETA0"/>
<dbReference type="OrthoDB" id="276323at2759"/>
<feature type="compositionally biased region" description="Basic and acidic residues" evidence="2">
    <location>
        <begin position="1"/>
        <end position="19"/>
    </location>
</feature>
<comment type="similarity">
    <text evidence="1">Belongs to the TCP11 family.</text>
</comment>
<organism evidence="3 4">
    <name type="scientific">Sphaerosporella brunnea</name>
    <dbReference type="NCBI Taxonomy" id="1250544"/>
    <lineage>
        <taxon>Eukaryota</taxon>
        <taxon>Fungi</taxon>
        <taxon>Dikarya</taxon>
        <taxon>Ascomycota</taxon>
        <taxon>Pezizomycotina</taxon>
        <taxon>Pezizomycetes</taxon>
        <taxon>Pezizales</taxon>
        <taxon>Pyronemataceae</taxon>
        <taxon>Sphaerosporella</taxon>
    </lineage>
</organism>
<feature type="compositionally biased region" description="Low complexity" evidence="2">
    <location>
        <begin position="114"/>
        <end position="127"/>
    </location>
</feature>
<dbReference type="InParanoid" id="A0A5J5ETA0"/>
<name>A0A5J5ETA0_9PEZI</name>
<evidence type="ECO:0000256" key="1">
    <source>
        <dbReference type="ARBA" id="ARBA00010954"/>
    </source>
</evidence>
<dbReference type="Proteomes" id="UP000326924">
    <property type="component" value="Unassembled WGS sequence"/>
</dbReference>
<keyword evidence="4" id="KW-1185">Reference proteome</keyword>
<evidence type="ECO:0000313" key="4">
    <source>
        <dbReference type="Proteomes" id="UP000326924"/>
    </source>
</evidence>
<gene>
    <name evidence="3" type="ORF">FN846DRAFT_67466</name>
</gene>
<dbReference type="Pfam" id="PF05794">
    <property type="entry name" value="Tcp11"/>
    <property type="match status" value="1"/>
</dbReference>
<dbReference type="InterPro" id="IPR008862">
    <property type="entry name" value="Tcp11"/>
</dbReference>
<sequence length="609" mass="68201">MDSMDSSHPHSHASHERQASIHLQPQTEAGEYDASADATAPQTIEIPADSGHGVTSGATTPGYGYHQSTTPSSPAPAKRSNESKPASDLVYPNCKRIRVDDSTPPASPANCPIPASTTPGPESSPSECVADRLSNRFKPSGSKPPYRSRSLPATLRKRRRNHESLQQHLPPVTLSTLRELDLSEIYRNPKLRHDVVFDAQLHFRPNLDGSRGRRKREQADIYWKLVLHECEMLFANVRNRQARVAGMAVKLPTLFKTMKDILSTLVPKSDREDVEAALDHIFLMQQLEHGVLDFKKLSEWLARVLKAHCAPMRDQWVEQMVARVAYGVDNGKISALVDGLKMVFGILEAMKLDVANHQIRTLRPHLVSTAVHFEQGYFEERIQSGRLDMREPRSWFQNALKADSDPYICFIRATTEMLAPSKYATYPATFTFDFERLDGIRDDIREATCLKLAVIFFRQLVLPSKRDIDAATIDRLRVEVLAILSEEEGPNRWHKGSNAVALHIAQTAHQFNGHAGLVDAKNVAFAEGWFQNQLRTDSRVYGHVEQEVIKDITALVLQAMKSWSSLSTSPIMQAADLTGSSVELAAIAQKISHIAFLHWRIFGKLYISA</sequence>
<accession>A0A5J5ETA0</accession>
<evidence type="ECO:0000256" key="2">
    <source>
        <dbReference type="SAM" id="MobiDB-lite"/>
    </source>
</evidence>
<dbReference type="PANTHER" id="PTHR12832">
    <property type="entry name" value="TESTIS-SPECIFIC PROTEIN PBS13 T-COMPLEX 11"/>
    <property type="match status" value="1"/>
</dbReference>
<feature type="region of interest" description="Disordered" evidence="2">
    <location>
        <begin position="134"/>
        <end position="153"/>
    </location>
</feature>
<dbReference type="EMBL" id="VXIS01000121">
    <property type="protein sequence ID" value="KAA8903171.1"/>
    <property type="molecule type" value="Genomic_DNA"/>
</dbReference>
<comment type="caution">
    <text evidence="3">The sequence shown here is derived from an EMBL/GenBank/DDBJ whole genome shotgun (WGS) entry which is preliminary data.</text>
</comment>
<dbReference type="GO" id="GO:0010737">
    <property type="term" value="P:protein kinase A signaling"/>
    <property type="evidence" value="ECO:0007669"/>
    <property type="project" value="TreeGrafter"/>
</dbReference>